<dbReference type="EMBL" id="WVUH01000380">
    <property type="protein sequence ID" value="MBO4209960.1"/>
    <property type="molecule type" value="Genomic_DNA"/>
</dbReference>
<proteinExistence type="predicted"/>
<evidence type="ECO:0000256" key="1">
    <source>
        <dbReference type="SAM" id="MobiDB-lite"/>
    </source>
</evidence>
<feature type="region of interest" description="Disordered" evidence="1">
    <location>
        <begin position="1"/>
        <end position="180"/>
    </location>
</feature>
<organism evidence="2 3">
    <name type="scientific">Micromonospora echinofusca</name>
    <dbReference type="NCBI Taxonomy" id="47858"/>
    <lineage>
        <taxon>Bacteria</taxon>
        <taxon>Bacillati</taxon>
        <taxon>Actinomycetota</taxon>
        <taxon>Actinomycetes</taxon>
        <taxon>Micromonosporales</taxon>
        <taxon>Micromonosporaceae</taxon>
        <taxon>Micromonospora</taxon>
    </lineage>
</organism>
<comment type="caution">
    <text evidence="2">The sequence shown here is derived from an EMBL/GenBank/DDBJ whole genome shotgun (WGS) entry which is preliminary data.</text>
</comment>
<feature type="compositionally biased region" description="Basic and acidic residues" evidence="1">
    <location>
        <begin position="1"/>
        <end position="28"/>
    </location>
</feature>
<evidence type="ECO:0000313" key="2">
    <source>
        <dbReference type="EMBL" id="MBO4209960.1"/>
    </source>
</evidence>
<feature type="compositionally biased region" description="Low complexity" evidence="1">
    <location>
        <begin position="86"/>
        <end position="99"/>
    </location>
</feature>
<gene>
    <name evidence="2" type="ORF">GSF22_28795</name>
</gene>
<accession>A0ABS3VZJ4</accession>
<keyword evidence="3" id="KW-1185">Reference proteome</keyword>
<evidence type="ECO:0000313" key="3">
    <source>
        <dbReference type="Proteomes" id="UP000823521"/>
    </source>
</evidence>
<protein>
    <submittedName>
        <fullName evidence="2">Uncharacterized protein</fullName>
    </submittedName>
</protein>
<feature type="compositionally biased region" description="Low complexity" evidence="1">
    <location>
        <begin position="57"/>
        <end position="67"/>
    </location>
</feature>
<sequence length="180" mass="18767">REVRIGERRAGLHADGHGAERHVEDRWATVHRSGPEPAGPAGRRRAPDNAPGGGPAEPTSGGWESGSPSGGWDAGPPSGGWETEQSPGGWESGPPSGSWDTGPSAGRRPYGPGRYDSGAHGARGTAEADPGEVWATKAGGPSRRRHERDDRDAELPYPGGSHHSGGSYRSAARHGDGHWR</sequence>
<reference evidence="2 3" key="1">
    <citation type="submission" date="2019-12" db="EMBL/GenBank/DDBJ databases">
        <title>Whole genome sequencing of endophytic Actinobacterium Micromonospora sp. MPMI6T.</title>
        <authorList>
            <person name="Evv R."/>
            <person name="Podile A.R."/>
        </authorList>
    </citation>
    <scope>NUCLEOTIDE SEQUENCE [LARGE SCALE GENOMIC DNA]</scope>
    <source>
        <strain evidence="2 3">MPMI6</strain>
    </source>
</reference>
<dbReference type="Proteomes" id="UP000823521">
    <property type="component" value="Unassembled WGS sequence"/>
</dbReference>
<name>A0ABS3VZJ4_MICEH</name>
<feature type="non-terminal residue" evidence="2">
    <location>
        <position position="1"/>
    </location>
</feature>